<dbReference type="Proteomes" id="UP001141336">
    <property type="component" value="Unassembled WGS sequence"/>
</dbReference>
<dbReference type="Pfam" id="PF11193">
    <property type="entry name" value="DUF2812"/>
    <property type="match status" value="1"/>
</dbReference>
<name>A0ABT4IIZ8_9EURY</name>
<dbReference type="RefSeq" id="WP_268921892.1">
    <property type="nucleotide sequence ID" value="NZ_JAPTGC010000001.1"/>
</dbReference>
<evidence type="ECO:0000313" key="3">
    <source>
        <dbReference type="Proteomes" id="UP001141336"/>
    </source>
</evidence>
<dbReference type="EMBL" id="JAPTGC010000001">
    <property type="protein sequence ID" value="MCZ0861712.1"/>
    <property type="molecule type" value="Genomic_DNA"/>
</dbReference>
<evidence type="ECO:0000313" key="2">
    <source>
        <dbReference type="EMBL" id="MCZ0861712.1"/>
    </source>
</evidence>
<reference evidence="2" key="1">
    <citation type="submission" date="2022-12" db="EMBL/GenBank/DDBJ databases">
        <title>Isolation and characterisation of novel Methanocorpusculum spp. from native Australian herbivores indicates the genus is ancestrally host-associated.</title>
        <authorList>
            <person name="Volmer J.G."/>
            <person name="Soo R.M."/>
            <person name="Evans P.N."/>
            <person name="Hoedt E.C."/>
            <person name="Astorga Alsina A.L."/>
            <person name="Woodcroft B.J."/>
            <person name="Tyson G.W."/>
            <person name="Hugenholtz P."/>
            <person name="Morrison M."/>
        </authorList>
    </citation>
    <scope>NUCLEOTIDE SEQUENCE</scope>
    <source>
        <strain evidence="2">CW153</strain>
    </source>
</reference>
<gene>
    <name evidence="2" type="ORF">O0S09_00390</name>
</gene>
<organism evidence="2 3">
    <name type="scientific">Methanocorpusculum vombati</name>
    <dbReference type="NCBI Taxonomy" id="3002864"/>
    <lineage>
        <taxon>Archaea</taxon>
        <taxon>Methanobacteriati</taxon>
        <taxon>Methanobacteriota</taxon>
        <taxon>Stenosarchaea group</taxon>
        <taxon>Methanomicrobia</taxon>
        <taxon>Methanomicrobiales</taxon>
        <taxon>Methanocorpusculaceae</taxon>
        <taxon>Methanocorpusculum</taxon>
    </lineage>
</organism>
<accession>A0ABT4IIZ8</accession>
<protein>
    <submittedName>
        <fullName evidence="2">DUF2812 domain-containing protein</fullName>
    </submittedName>
</protein>
<comment type="caution">
    <text evidence="2">The sequence shown here is derived from an EMBL/GenBank/DDBJ whole genome shotgun (WGS) entry which is preliminary data.</text>
</comment>
<sequence length="184" mass="21340">MKSVIWKFYWNYEKEEKWLNKMAAKGFALYSYSWGRYVFEECEPGEYLYRIELLEDLPSKPESMAYLGFLEGAGIACVATHLRWVYLRKRAADGPFDLYTDTRSALNHYQNITTLWNVLAFLEIFASSVNIGVGLYRLVSGTGEPLFNFLFGSIFLVLGCLFYYVGRSPRAKTRELSAEQNIHE</sequence>
<feature type="transmembrane region" description="Helical" evidence="1">
    <location>
        <begin position="64"/>
        <end position="86"/>
    </location>
</feature>
<proteinExistence type="predicted"/>
<feature type="transmembrane region" description="Helical" evidence="1">
    <location>
        <begin position="145"/>
        <end position="165"/>
    </location>
</feature>
<feature type="transmembrane region" description="Helical" evidence="1">
    <location>
        <begin position="115"/>
        <end position="139"/>
    </location>
</feature>
<keyword evidence="1" id="KW-0472">Membrane</keyword>
<evidence type="ECO:0000256" key="1">
    <source>
        <dbReference type="SAM" id="Phobius"/>
    </source>
</evidence>
<dbReference type="InterPro" id="IPR021359">
    <property type="entry name" value="DUF2812"/>
</dbReference>
<keyword evidence="1" id="KW-0812">Transmembrane</keyword>
<keyword evidence="1" id="KW-1133">Transmembrane helix</keyword>
<keyword evidence="3" id="KW-1185">Reference proteome</keyword>